<dbReference type="CDD" id="cd07765">
    <property type="entry name" value="KRAB_A-box"/>
    <property type="match status" value="1"/>
</dbReference>
<dbReference type="Bgee" id="ENSGGOG00000009654">
    <property type="expression patterns" value="Expressed in testis and 5 other cell types or tissues"/>
</dbReference>
<dbReference type="InterPro" id="IPR050169">
    <property type="entry name" value="Krueppel_C2H2_ZnF"/>
</dbReference>
<reference evidence="3" key="3">
    <citation type="submission" date="2025-08" db="UniProtKB">
        <authorList>
            <consortium name="Ensembl"/>
        </authorList>
    </citation>
    <scope>IDENTIFICATION</scope>
</reference>
<organism evidence="3 4">
    <name type="scientific">Gorilla gorilla gorilla</name>
    <name type="common">Western lowland gorilla</name>
    <dbReference type="NCBI Taxonomy" id="9595"/>
    <lineage>
        <taxon>Eukaryota</taxon>
        <taxon>Metazoa</taxon>
        <taxon>Chordata</taxon>
        <taxon>Craniata</taxon>
        <taxon>Vertebrata</taxon>
        <taxon>Euteleostomi</taxon>
        <taxon>Mammalia</taxon>
        <taxon>Eutheria</taxon>
        <taxon>Euarchontoglires</taxon>
        <taxon>Primates</taxon>
        <taxon>Haplorrhini</taxon>
        <taxon>Catarrhini</taxon>
        <taxon>Hominidae</taxon>
        <taxon>Gorilla</taxon>
    </lineage>
</organism>
<evidence type="ECO:0000313" key="3">
    <source>
        <dbReference type="Ensembl" id="ENSGGOP00000042581.1"/>
    </source>
</evidence>
<feature type="domain" description="KRAB" evidence="2">
    <location>
        <begin position="14"/>
        <end position="85"/>
    </location>
</feature>
<name>A0A2I2Z671_GORGO</name>
<dbReference type="GeneTree" id="ENSGT00940000163278"/>
<proteinExistence type="predicted"/>
<feature type="compositionally biased region" description="Basic and acidic residues" evidence="1">
    <location>
        <begin position="82"/>
        <end position="100"/>
    </location>
</feature>
<dbReference type="PANTHER" id="PTHR23232">
    <property type="entry name" value="KRAB DOMAIN C2H2 ZINC FINGER"/>
    <property type="match status" value="1"/>
</dbReference>
<feature type="region of interest" description="Disordered" evidence="1">
    <location>
        <begin position="77"/>
        <end position="100"/>
    </location>
</feature>
<dbReference type="SMART" id="SM00349">
    <property type="entry name" value="KRAB"/>
    <property type="match status" value="1"/>
</dbReference>
<gene>
    <name evidence="3" type="primary">ZNF19</name>
</gene>
<keyword evidence="4" id="KW-1185">Reference proteome</keyword>
<dbReference type="InterPro" id="IPR001909">
    <property type="entry name" value="KRAB"/>
</dbReference>
<dbReference type="Proteomes" id="UP000001519">
    <property type="component" value="Chromosome 16"/>
</dbReference>
<sequence>MAAMPLKARYQEMVTFEDVAVHFTKTEWTGLSPAQRALYRSVMLENFGNLTALGYPVPKPALISLLEGGDMAWGLEAQDDPPAERTKNVCKDESMEFQKS</sequence>
<dbReference type="Ensembl" id="ENSGGOT00000047751.1">
    <property type="protein sequence ID" value="ENSGGOP00000042581.1"/>
    <property type="gene ID" value="ENSGGOG00000009654.3"/>
</dbReference>
<reference evidence="3" key="4">
    <citation type="submission" date="2025-09" db="UniProtKB">
        <authorList>
            <consortium name="Ensembl"/>
        </authorList>
    </citation>
    <scope>IDENTIFICATION</scope>
</reference>
<dbReference type="Gene3D" id="6.10.140.140">
    <property type="match status" value="1"/>
</dbReference>
<reference evidence="3 4" key="2">
    <citation type="journal article" date="2012" name="Nature">
        <title>Insights into hominid evolution from the gorilla genome sequence.</title>
        <authorList>
            <person name="Scally A."/>
            <person name="Dutheil J.Y."/>
            <person name="Hillier L.W."/>
            <person name="Jordan G.E."/>
            <person name="Goodhead I."/>
            <person name="Herrero J."/>
            <person name="Hobolth A."/>
            <person name="Lappalainen T."/>
            <person name="Mailund T."/>
            <person name="Marques-Bonet T."/>
            <person name="McCarthy S."/>
            <person name="Montgomery S.H."/>
            <person name="Schwalie P.C."/>
            <person name="Tang Y.A."/>
            <person name="Ward M.C."/>
            <person name="Xue Y."/>
            <person name="Yngvadottir B."/>
            <person name="Alkan C."/>
            <person name="Andersen L.N."/>
            <person name="Ayub Q."/>
            <person name="Ball E.V."/>
            <person name="Beal K."/>
            <person name="Bradley B.J."/>
            <person name="Chen Y."/>
            <person name="Clee C.M."/>
            <person name="Fitzgerald S."/>
            <person name="Graves T.A."/>
            <person name="Gu Y."/>
            <person name="Heath P."/>
            <person name="Heger A."/>
            <person name="Karakoc E."/>
            <person name="Kolb-Kokocinski A."/>
            <person name="Laird G.K."/>
            <person name="Lunter G."/>
            <person name="Meader S."/>
            <person name="Mort M."/>
            <person name="Mullikin J.C."/>
            <person name="Munch K."/>
            <person name="O'Connor T.D."/>
            <person name="Phillips A.D."/>
            <person name="Prado-Martinez J."/>
            <person name="Rogers A.S."/>
            <person name="Sajjadian S."/>
            <person name="Schmidt D."/>
            <person name="Shaw K."/>
            <person name="Simpson J.T."/>
            <person name="Stenson P.D."/>
            <person name="Turner D.J."/>
            <person name="Vigilant L."/>
            <person name="Vilella A.J."/>
            <person name="Whitener W."/>
            <person name="Zhu B."/>
            <person name="Cooper D.N."/>
            <person name="de Jong P."/>
            <person name="Dermitzakis E.T."/>
            <person name="Eichler E.E."/>
            <person name="Flicek P."/>
            <person name="Goldman N."/>
            <person name="Mundy N.I."/>
            <person name="Ning Z."/>
            <person name="Odom D.T."/>
            <person name="Ponting C.P."/>
            <person name="Quail M.A."/>
            <person name="Ryder O.A."/>
            <person name="Searle S.M."/>
            <person name="Warren W.C."/>
            <person name="Wilson R.K."/>
            <person name="Schierup M.H."/>
            <person name="Rogers J."/>
            <person name="Tyler-Smith C."/>
            <person name="Durbin R."/>
        </authorList>
    </citation>
    <scope>NUCLEOTIDE SEQUENCE [LARGE SCALE GENOMIC DNA]</scope>
</reference>
<dbReference type="InterPro" id="IPR036051">
    <property type="entry name" value="KRAB_dom_sf"/>
</dbReference>
<dbReference type="PROSITE" id="PS50805">
    <property type="entry name" value="KRAB"/>
    <property type="match status" value="1"/>
</dbReference>
<dbReference type="PANTHER" id="PTHR23232:SF145">
    <property type="entry name" value="KRAB DOMAIN-CONTAINING PROTEIN"/>
    <property type="match status" value="1"/>
</dbReference>
<evidence type="ECO:0000313" key="4">
    <source>
        <dbReference type="Proteomes" id="UP000001519"/>
    </source>
</evidence>
<dbReference type="SUPFAM" id="SSF109640">
    <property type="entry name" value="KRAB domain (Kruppel-associated box)"/>
    <property type="match status" value="1"/>
</dbReference>
<dbReference type="EMBL" id="CABD030101960">
    <property type="status" value="NOT_ANNOTATED_CDS"/>
    <property type="molecule type" value="Genomic_DNA"/>
</dbReference>
<dbReference type="AlphaFoldDB" id="A0A2I2Z671"/>
<accession>A0A2I2Z671</accession>
<dbReference type="Pfam" id="PF01352">
    <property type="entry name" value="KRAB"/>
    <property type="match status" value="1"/>
</dbReference>
<protein>
    <submittedName>
        <fullName evidence="3">Zinc finger protein 19</fullName>
    </submittedName>
</protein>
<reference evidence="4" key="1">
    <citation type="submission" date="2011-05" db="EMBL/GenBank/DDBJ databases">
        <title>Insights into the evolution of the great apes provided by the gorilla genome.</title>
        <authorList>
            <person name="Scally A."/>
        </authorList>
    </citation>
    <scope>NUCLEOTIDE SEQUENCE [LARGE SCALE GENOMIC DNA]</scope>
</reference>
<evidence type="ECO:0000259" key="2">
    <source>
        <dbReference type="PROSITE" id="PS50805"/>
    </source>
</evidence>
<dbReference type="GO" id="GO:0006355">
    <property type="term" value="P:regulation of DNA-templated transcription"/>
    <property type="evidence" value="ECO:0007669"/>
    <property type="project" value="InterPro"/>
</dbReference>
<evidence type="ECO:0000256" key="1">
    <source>
        <dbReference type="SAM" id="MobiDB-lite"/>
    </source>
</evidence>